<keyword evidence="3" id="KW-1185">Reference proteome</keyword>
<feature type="compositionally biased region" description="Acidic residues" evidence="1">
    <location>
        <begin position="151"/>
        <end position="163"/>
    </location>
</feature>
<proteinExistence type="predicted"/>
<reference evidence="2 3" key="1">
    <citation type="journal article" date="2019" name="Genome Biol. Evol.">
        <title>The Rhododendron genome and chromosomal organization provide insight into shared whole-genome duplications across the heath family (Ericaceae).</title>
        <authorList>
            <person name="Soza V.L."/>
            <person name="Lindsley D."/>
            <person name="Waalkes A."/>
            <person name="Ramage E."/>
            <person name="Patwardhan R.P."/>
            <person name="Burton J.N."/>
            <person name="Adey A."/>
            <person name="Kumar A."/>
            <person name="Qiu R."/>
            <person name="Shendure J."/>
            <person name="Hall B."/>
        </authorList>
    </citation>
    <scope>NUCLEOTIDE SEQUENCE [LARGE SCALE GENOMIC DNA]</scope>
    <source>
        <strain evidence="2">RSF 1966-606</strain>
    </source>
</reference>
<feature type="compositionally biased region" description="Polar residues" evidence="1">
    <location>
        <begin position="71"/>
        <end position="83"/>
    </location>
</feature>
<feature type="region of interest" description="Disordered" evidence="1">
    <location>
        <begin position="131"/>
        <end position="163"/>
    </location>
</feature>
<dbReference type="OrthoDB" id="785861at2759"/>
<organism evidence="2 3">
    <name type="scientific">Rhododendron williamsianum</name>
    <dbReference type="NCBI Taxonomy" id="262921"/>
    <lineage>
        <taxon>Eukaryota</taxon>
        <taxon>Viridiplantae</taxon>
        <taxon>Streptophyta</taxon>
        <taxon>Embryophyta</taxon>
        <taxon>Tracheophyta</taxon>
        <taxon>Spermatophyta</taxon>
        <taxon>Magnoliopsida</taxon>
        <taxon>eudicotyledons</taxon>
        <taxon>Gunneridae</taxon>
        <taxon>Pentapetalae</taxon>
        <taxon>asterids</taxon>
        <taxon>Ericales</taxon>
        <taxon>Ericaceae</taxon>
        <taxon>Ericoideae</taxon>
        <taxon>Rhodoreae</taxon>
        <taxon>Rhododendron</taxon>
    </lineage>
</organism>
<feature type="compositionally biased region" description="Low complexity" evidence="1">
    <location>
        <begin position="51"/>
        <end position="63"/>
    </location>
</feature>
<evidence type="ECO:0000313" key="3">
    <source>
        <dbReference type="Proteomes" id="UP000428333"/>
    </source>
</evidence>
<feature type="region of interest" description="Disordered" evidence="1">
    <location>
        <begin position="1"/>
        <end position="89"/>
    </location>
</feature>
<name>A0A6A4KV04_9ERIC</name>
<dbReference type="Proteomes" id="UP000428333">
    <property type="component" value="Linkage Group LG12"/>
</dbReference>
<gene>
    <name evidence="2" type="ORF">C3L33_20185</name>
</gene>
<sequence length="294" mass="32561">MKITTKQPTSSPSRTEKPPPQLMIKFLRTNTVARSRGRSRSSPMFIRKRNSSSIETQSEPSSPKVSCIGQVRSSKPHSGSNSGRRTESPACFPCSCPWVSRNALFCTRFAKRLQPSWGKCQWFSPFGYCRSSRKSKASSPKMESNRNDEYEGHEDEEEEEEDEDEFRVGLQIEGFDCCSPPRNALLLTRCRSAPYKPSSLASRFWGQETGENRGGEGPTLEREPSCGDSSLDLRMDRVIEGNLGGLGEIEGSMIDGGIKKMETGEEGGGGIGRGWVLTRCKSVPARSGERLNCL</sequence>
<dbReference type="PANTHER" id="PTHR33448:SF10">
    <property type="entry name" value="PROTAMINE P1 FAMILY PROTEIN"/>
    <property type="match status" value="1"/>
</dbReference>
<dbReference type="AlphaFoldDB" id="A0A6A4KV04"/>
<feature type="region of interest" description="Disordered" evidence="1">
    <location>
        <begin position="205"/>
        <end position="230"/>
    </location>
</feature>
<protein>
    <submittedName>
        <fullName evidence="2">Uncharacterized protein</fullName>
    </submittedName>
</protein>
<feature type="compositionally biased region" description="Polar residues" evidence="1">
    <location>
        <begin position="1"/>
        <end position="13"/>
    </location>
</feature>
<dbReference type="EMBL" id="QEFC01003472">
    <property type="protein sequence ID" value="KAE9447924.1"/>
    <property type="molecule type" value="Genomic_DNA"/>
</dbReference>
<feature type="non-terminal residue" evidence="2">
    <location>
        <position position="1"/>
    </location>
</feature>
<accession>A0A6A4KV04</accession>
<dbReference type="PANTHER" id="PTHR33448">
    <property type="entry name" value="CHLOROPLAST PROTEIN HCF243-RELATED"/>
    <property type="match status" value="1"/>
</dbReference>
<comment type="caution">
    <text evidence="2">The sequence shown here is derived from an EMBL/GenBank/DDBJ whole genome shotgun (WGS) entry which is preliminary data.</text>
</comment>
<evidence type="ECO:0000256" key="1">
    <source>
        <dbReference type="SAM" id="MobiDB-lite"/>
    </source>
</evidence>
<evidence type="ECO:0000313" key="2">
    <source>
        <dbReference type="EMBL" id="KAE9447924.1"/>
    </source>
</evidence>
<feature type="compositionally biased region" description="Basic and acidic residues" evidence="1">
    <location>
        <begin position="210"/>
        <end position="230"/>
    </location>
</feature>